<proteinExistence type="predicted"/>
<organism evidence="1 2">
    <name type="scientific">Streptomyces typhae</name>
    <dbReference type="NCBI Taxonomy" id="2681492"/>
    <lineage>
        <taxon>Bacteria</taxon>
        <taxon>Bacillati</taxon>
        <taxon>Actinomycetota</taxon>
        <taxon>Actinomycetes</taxon>
        <taxon>Kitasatosporales</taxon>
        <taxon>Streptomycetaceae</taxon>
        <taxon>Streptomyces</taxon>
    </lineage>
</organism>
<dbReference type="Gene3D" id="3.40.50.300">
    <property type="entry name" value="P-loop containing nucleotide triphosphate hydrolases"/>
    <property type="match status" value="1"/>
</dbReference>
<dbReference type="RefSeq" id="WP_157169273.1">
    <property type="nucleotide sequence ID" value="NZ_WPNZ01000031.1"/>
</dbReference>
<dbReference type="Gene3D" id="2.40.10.120">
    <property type="match status" value="1"/>
</dbReference>
<evidence type="ECO:0000313" key="2">
    <source>
        <dbReference type="Proteomes" id="UP000483802"/>
    </source>
</evidence>
<dbReference type="PANTHER" id="PTHR46844:SF1">
    <property type="entry name" value="SLR5058 PROTEIN"/>
    <property type="match status" value="1"/>
</dbReference>
<name>A0A6L6X8T0_9ACTN</name>
<evidence type="ECO:0000313" key="1">
    <source>
        <dbReference type="EMBL" id="MVO90254.1"/>
    </source>
</evidence>
<dbReference type="SUPFAM" id="SSF50494">
    <property type="entry name" value="Trypsin-like serine proteases"/>
    <property type="match status" value="1"/>
</dbReference>
<dbReference type="AlphaFoldDB" id="A0A6L6X8T0"/>
<accession>A0A6L6X8T0</accession>
<dbReference type="Pfam" id="PF13365">
    <property type="entry name" value="Trypsin_2"/>
    <property type="match status" value="1"/>
</dbReference>
<dbReference type="InterPro" id="IPR027417">
    <property type="entry name" value="P-loop_NTPase"/>
</dbReference>
<sequence>MTRLEDLLHEATLELESRVRGGGGVIEGTGFLVAPGIVATCAHVLADRREELPGTVEARTATGRELVLETAPEWYLRERAGGLDLAFLRAPLDAGPHVLLSGVVQTGETMCTWGHPAGRFRAGQSALFTAQGASRLRAVDAGGRPLGDEWQPERVFGTPVGGGYSGSAVLSRRTGAVCGMLYSHKAGSAHLVSAADILTALPQVTQVQSDPACNTRWLGQLDDEQMWIGGWSYPGPRLRAYLDAAILVAREHPYPGVVPGTRPPPLTAVHLRQHARQTHADAGSSAGLPADAFDALTVPAEDILEREEDALVIAGPGGGKSTLLRTGLVSLAERWRTDHTSRLVPVCLSATALAAPGSLHEAIAHEVKRDLSTAAPAPDWPPQFFNTEPLRGVRWLVMVDGLDQITDPEARRNLVTKLKNASARPGSPYRFIATTRPLSLSEQQSAQLTKRESEGWPERRYELLPFTAEDLNRFAQQWFTALELPDPGRTASDFSSELQRRHLEGPARTPLMATVLCQLYSMDPERVLPASRGQIYKHFMDLLYRRQRSAGLRAQTRTTLQECGQEALDAADQMLTQLQNMIAFLAAERRLGNTTPTLDLIASQPDAARPECVPEAEWTMFLAESLRSSGLLTVREGEAAFLHPTLEEYLAACHTTRNGPARAQAHEVLNRLTKYSSGERIRPFAPEQWAHRRWGTKPEDSDSFVGFLLDLSYAETTDALQVEEGLLTLAMQGLEGAEFVVRQARLGTRIPGHVANAVTDTLTKLASNRWLARFQRMDAATELAWFDHQRATDLLTRLACEHDLNFQDRIEVAERLFELDQERGTDLLARLARQPGLARQTGLGAPGFATRGLARKLGNPHGAECIMAALGVAKLDHERSADLLAFLARERGLGGEERKLAAEILTELDQERGAELARDGGYGLPERRHAAETLIKLDQERGVELLDLLAHDDSLDGLQVWAALALFELDHQRGADILALLARDRTQPWRGRRKAAAALRANRHRGSHK</sequence>
<dbReference type="InterPro" id="IPR009003">
    <property type="entry name" value="Peptidase_S1_PA"/>
</dbReference>
<protein>
    <recommendedName>
        <fullName evidence="3">NACHT domain-containing protein</fullName>
    </recommendedName>
</protein>
<dbReference type="Proteomes" id="UP000483802">
    <property type="component" value="Unassembled WGS sequence"/>
</dbReference>
<keyword evidence="2" id="KW-1185">Reference proteome</keyword>
<dbReference type="PANTHER" id="PTHR46844">
    <property type="entry name" value="SLR5058 PROTEIN"/>
    <property type="match status" value="1"/>
</dbReference>
<dbReference type="EMBL" id="WPNZ01000031">
    <property type="protein sequence ID" value="MVO90254.1"/>
    <property type="molecule type" value="Genomic_DNA"/>
</dbReference>
<gene>
    <name evidence="1" type="ORF">GPA10_37265</name>
</gene>
<reference evidence="1 2" key="1">
    <citation type="submission" date="2019-11" db="EMBL/GenBank/DDBJ databases">
        <title>Streptomyces typhae sp. nov., a novel endophytic actinomycete isolated from the root of cattail pollen (Typha angustifolia L.).</title>
        <authorList>
            <person name="Peng C."/>
        </authorList>
    </citation>
    <scope>NUCLEOTIDE SEQUENCE [LARGE SCALE GENOMIC DNA]</scope>
    <source>
        <strain evidence="2">p1417</strain>
    </source>
</reference>
<evidence type="ECO:0008006" key="3">
    <source>
        <dbReference type="Google" id="ProtNLM"/>
    </source>
</evidence>
<comment type="caution">
    <text evidence="1">The sequence shown here is derived from an EMBL/GenBank/DDBJ whole genome shotgun (WGS) entry which is preliminary data.</text>
</comment>